<name>A0A5B6X267_9ROSI</name>
<feature type="repeat" description="HEAT" evidence="3">
    <location>
        <begin position="386"/>
        <end position="424"/>
    </location>
</feature>
<dbReference type="GO" id="GO:0005829">
    <property type="term" value="C:cytosol"/>
    <property type="evidence" value="ECO:0007669"/>
    <property type="project" value="TreeGrafter"/>
</dbReference>
<feature type="repeat" description="HEAT" evidence="3">
    <location>
        <begin position="347"/>
        <end position="385"/>
    </location>
</feature>
<dbReference type="EMBL" id="SMMG02000001">
    <property type="protein sequence ID" value="KAA3488339.1"/>
    <property type="molecule type" value="Genomic_DNA"/>
</dbReference>
<evidence type="ECO:0000313" key="5">
    <source>
        <dbReference type="EMBL" id="KAA3488339.1"/>
    </source>
</evidence>
<dbReference type="SUPFAM" id="SSF48371">
    <property type="entry name" value="ARM repeat"/>
    <property type="match status" value="1"/>
</dbReference>
<dbReference type="Proteomes" id="UP000325315">
    <property type="component" value="Unassembled WGS sequence"/>
</dbReference>
<feature type="repeat" description="HEAT" evidence="3">
    <location>
        <begin position="530"/>
        <end position="568"/>
    </location>
</feature>
<gene>
    <name evidence="5" type="primary">pppA</name>
    <name evidence="5" type="ORF">EPI10_032103</name>
</gene>
<dbReference type="InterPro" id="IPR016024">
    <property type="entry name" value="ARM-type_fold"/>
</dbReference>
<dbReference type="Pfam" id="PF02985">
    <property type="entry name" value="HEAT"/>
    <property type="match status" value="2"/>
</dbReference>
<dbReference type="InterPro" id="IPR021133">
    <property type="entry name" value="HEAT_type_2"/>
</dbReference>
<feature type="repeat" description="HEAT" evidence="3">
    <location>
        <begin position="569"/>
        <end position="602"/>
    </location>
</feature>
<evidence type="ECO:0000259" key="4">
    <source>
        <dbReference type="Pfam" id="PF22646"/>
    </source>
</evidence>
<feature type="domain" description="Phosphatase PP2A regulatory subunit A/Splicing factor 3B subunit 1-like HEAT repeat" evidence="4">
    <location>
        <begin position="267"/>
        <end position="339"/>
    </location>
</feature>
<dbReference type="Pfam" id="PF22646">
    <property type="entry name" value="PPP2R1A-like_HEAT"/>
    <property type="match status" value="1"/>
</dbReference>
<sequence>MSTVEAPLYPIAVLIDELKNDDIQLRLNSIRRLSTIARALGEERTRSELIPFLSENNDDDDEVLLAMAEELGVFIPYVGGLEHAHVLLTPLETLCTVEETCVRDKAVESLCKIGSQMRENDLIEWLTPLVKRLAAGEWFTARVSACGLFHIAYPSAPETLKTELRSIYGQLCQDDMPMVRRSAASNLWKFAGTVESAHLKADIMQMFEDLTQDDQDTVRLLAVEGCAALGKLLEPQDCAARILPVIVIFSQRPEGYGGANAIEFPETDLLPAYVRLLRDNEAEVRIAAAGKVTKFCQILSPELAIQHILPCVKELSLDSSQHVRAALASVMMGMAPVLGKDATIEQLLPIFLSLLKDEFPDVRLNIISKLDQVNQVIGIDLLSQSLLPAIVELAEDRHWRVRLAIIEYIPLLANQLGVGFFDDKLGGLCMQWLQDKVYSIRDAAANNLKRLAEEFGPDWAMQHIIPQVCPIILTIDLLHPKSKNLCSLGVLSAQVLEIANDSHYLHRMTLLRAISLLGPVMGSEITCSKLLPVVVNASNDRVPNIKFNVAKVLQSLISVVDQSVVEKTIRPCLVELSEDPDVDVRYFAVQGLQSIDQVTMSS</sequence>
<dbReference type="InterPro" id="IPR051023">
    <property type="entry name" value="PP2A_Regulatory_Subunit_A"/>
</dbReference>
<comment type="caution">
    <text evidence="5">The sequence shown here is derived from an EMBL/GenBank/DDBJ whole genome shotgun (WGS) entry which is preliminary data.</text>
</comment>
<keyword evidence="6" id="KW-1185">Reference proteome</keyword>
<feature type="repeat" description="HEAT" evidence="3">
    <location>
        <begin position="203"/>
        <end position="241"/>
    </location>
</feature>
<dbReference type="Gene3D" id="1.25.10.10">
    <property type="entry name" value="Leucine-rich Repeat Variant"/>
    <property type="match status" value="1"/>
</dbReference>
<dbReference type="PROSITE" id="PS50077">
    <property type="entry name" value="HEAT_REPEAT"/>
    <property type="match status" value="8"/>
</dbReference>
<dbReference type="GO" id="GO:0019888">
    <property type="term" value="F:protein phosphatase regulator activity"/>
    <property type="evidence" value="ECO:0007669"/>
    <property type="project" value="TreeGrafter"/>
</dbReference>
<dbReference type="InterPro" id="IPR000357">
    <property type="entry name" value="HEAT"/>
</dbReference>
<dbReference type="AlphaFoldDB" id="A0A5B6X267"/>
<feature type="repeat" description="HEAT" evidence="3">
    <location>
        <begin position="269"/>
        <end position="307"/>
    </location>
</feature>
<dbReference type="GO" id="GO:0005634">
    <property type="term" value="C:nucleus"/>
    <property type="evidence" value="ECO:0007669"/>
    <property type="project" value="TreeGrafter"/>
</dbReference>
<dbReference type="GO" id="GO:0000159">
    <property type="term" value="C:protein phosphatase type 2A complex"/>
    <property type="evidence" value="ECO:0007669"/>
    <property type="project" value="UniProtKB-ARBA"/>
</dbReference>
<accession>A0A5B6X267</accession>
<dbReference type="InterPro" id="IPR011989">
    <property type="entry name" value="ARM-like"/>
</dbReference>
<dbReference type="PANTHER" id="PTHR10648:SF36">
    <property type="entry name" value="SERINE_THREONINE-PROTEIN PHOSPHATASE 2A 65 KDA REGULATORY SUBUNIT A BETA ISOFORM-RELATED"/>
    <property type="match status" value="1"/>
</dbReference>
<dbReference type="InterPro" id="IPR054573">
    <property type="entry name" value="PP2A/SF3B1-like_HEAT"/>
</dbReference>
<dbReference type="OrthoDB" id="340346at2759"/>
<feature type="repeat" description="HEAT" evidence="3">
    <location>
        <begin position="10"/>
        <end position="48"/>
    </location>
</feature>
<organism evidence="5 6">
    <name type="scientific">Gossypium australe</name>
    <dbReference type="NCBI Taxonomy" id="47621"/>
    <lineage>
        <taxon>Eukaryota</taxon>
        <taxon>Viridiplantae</taxon>
        <taxon>Streptophyta</taxon>
        <taxon>Embryophyta</taxon>
        <taxon>Tracheophyta</taxon>
        <taxon>Spermatophyta</taxon>
        <taxon>Magnoliopsida</taxon>
        <taxon>eudicotyledons</taxon>
        <taxon>Gunneridae</taxon>
        <taxon>Pentapetalae</taxon>
        <taxon>rosids</taxon>
        <taxon>malvids</taxon>
        <taxon>Malvales</taxon>
        <taxon>Malvaceae</taxon>
        <taxon>Malvoideae</taxon>
        <taxon>Gossypium</taxon>
    </lineage>
</organism>
<protein>
    <submittedName>
        <fullName evidence="5">Serine/threonine-protein phosphatase 2A 65 kDa regulatory subunit A beta isoform-like</fullName>
    </submittedName>
</protein>
<keyword evidence="1" id="KW-0677">Repeat</keyword>
<comment type="similarity">
    <text evidence="2">Belongs to the phosphatase 2A regulatory subunit A family.</text>
</comment>
<reference evidence="6" key="1">
    <citation type="journal article" date="2019" name="Plant Biotechnol. J.">
        <title>Genome sequencing of the Australian wild diploid species Gossypium australe highlights disease resistance and delayed gland morphogenesis.</title>
        <authorList>
            <person name="Cai Y."/>
            <person name="Cai X."/>
            <person name="Wang Q."/>
            <person name="Wang P."/>
            <person name="Zhang Y."/>
            <person name="Cai C."/>
            <person name="Xu Y."/>
            <person name="Wang K."/>
            <person name="Zhou Z."/>
            <person name="Wang C."/>
            <person name="Geng S."/>
            <person name="Li B."/>
            <person name="Dong Q."/>
            <person name="Hou Y."/>
            <person name="Wang H."/>
            <person name="Ai P."/>
            <person name="Liu Z."/>
            <person name="Yi F."/>
            <person name="Sun M."/>
            <person name="An G."/>
            <person name="Cheng J."/>
            <person name="Zhang Y."/>
            <person name="Shi Q."/>
            <person name="Xie Y."/>
            <person name="Shi X."/>
            <person name="Chang Y."/>
            <person name="Huang F."/>
            <person name="Chen Y."/>
            <person name="Hong S."/>
            <person name="Mi L."/>
            <person name="Sun Q."/>
            <person name="Zhang L."/>
            <person name="Zhou B."/>
            <person name="Peng R."/>
            <person name="Zhang X."/>
            <person name="Liu F."/>
        </authorList>
    </citation>
    <scope>NUCLEOTIDE SEQUENCE [LARGE SCALE GENOMIC DNA]</scope>
    <source>
        <strain evidence="6">cv. PA1801</strain>
    </source>
</reference>
<evidence type="ECO:0000256" key="1">
    <source>
        <dbReference type="ARBA" id="ARBA00022737"/>
    </source>
</evidence>
<evidence type="ECO:0000313" key="6">
    <source>
        <dbReference type="Proteomes" id="UP000325315"/>
    </source>
</evidence>
<feature type="repeat" description="HEAT" evidence="3">
    <location>
        <begin position="308"/>
        <end position="346"/>
    </location>
</feature>
<dbReference type="PANTHER" id="PTHR10648">
    <property type="entry name" value="SERINE/THREONINE-PROTEIN PHOSPHATASE PP2A 65 KDA REGULATORY SUBUNIT"/>
    <property type="match status" value="1"/>
</dbReference>
<evidence type="ECO:0000256" key="3">
    <source>
        <dbReference type="PROSITE-ProRule" id="PRU00103"/>
    </source>
</evidence>
<evidence type="ECO:0000256" key="2">
    <source>
        <dbReference type="ARBA" id="ARBA00038332"/>
    </source>
</evidence>
<proteinExistence type="inferred from homology"/>
<dbReference type="FunFam" id="1.25.10.10:FF:000062">
    <property type="entry name" value="Serine/threonine-protein phosphatase 2A regulatory subunit A alpha isoform"/>
    <property type="match status" value="1"/>
</dbReference>